<keyword evidence="2 4" id="KW-0863">Zinc-finger</keyword>
<keyword evidence="1 4" id="KW-0479">Metal-binding</keyword>
<feature type="coiled-coil region" evidence="5">
    <location>
        <begin position="60"/>
        <end position="87"/>
    </location>
</feature>
<evidence type="ECO:0000259" key="7">
    <source>
        <dbReference type="PROSITE" id="PS50103"/>
    </source>
</evidence>
<sequence length="519" mass="56676">MEQRQNILSFIQRYQNLVTYQDTQTNLIKDLLVYAESIESTLRAENAELAQRVHDRNLDYEDATRSRRELQQRIHALEGQLETAILANDQVKNTNSYVVVLIDGDGLIFKPELIQQGLAGGKKAAYALRSAILGQCGPHGNEIGVLAQVYLNLAGLSKAMRRDGCLDNESNLKEFSLGFTQAKATFDFVDVGHGKERADNKIKEMTKWHLRNHNCKQVILGISHDAGYAPFLDELFQEDSVQHQITILEGVPVVRELRAIGANILNLNDTLFRSEKLVDRVQESASSESFGTPFTPAPATPVPATPTIEFNKPTTPTVEVKLVVPAIPTAPVIPSSSVASVSSIGSSGPLTPATSATSTPTPAPATTSGSAPGTTTYAKAIRNTTPPPPPVIRLPAHTKAALQQQPSRTSKTTPSKPKPAPWNPGPRGLDPPLQVSQSALDNLKRRKDSNKLCNNHYLRGPCSKGDSCNFEHNYKPTKEELVAIAFLTRLNPCSGGQDCDVDDCIYGHHVSVYVSYFIR</sequence>
<dbReference type="PANTHER" id="PTHR37543">
    <property type="entry name" value="CCCH ZINC FINGER DNA BINDING PROTEIN (AFU_ORTHOLOGUE AFUA_5G12760)"/>
    <property type="match status" value="1"/>
</dbReference>
<evidence type="ECO:0000256" key="2">
    <source>
        <dbReference type="ARBA" id="ARBA00022771"/>
    </source>
</evidence>
<comment type="caution">
    <text evidence="8">The sequence shown here is derived from an EMBL/GenBank/DDBJ whole genome shotgun (WGS) entry which is preliminary data.</text>
</comment>
<name>A0AA40K0Z9_9PEZI</name>
<feature type="compositionally biased region" description="Low complexity" evidence="6">
    <location>
        <begin position="403"/>
        <end position="415"/>
    </location>
</feature>
<dbReference type="PROSITE" id="PS50103">
    <property type="entry name" value="ZF_C3H1"/>
    <property type="match status" value="1"/>
</dbReference>
<dbReference type="InterPro" id="IPR057683">
    <property type="entry name" value="DUF7923"/>
</dbReference>
<evidence type="ECO:0000256" key="3">
    <source>
        <dbReference type="ARBA" id="ARBA00022833"/>
    </source>
</evidence>
<proteinExistence type="predicted"/>
<evidence type="ECO:0000313" key="8">
    <source>
        <dbReference type="EMBL" id="KAK0741915.1"/>
    </source>
</evidence>
<gene>
    <name evidence="8" type="ORF">B0T21DRAFT_121554</name>
</gene>
<feature type="compositionally biased region" description="Low complexity" evidence="6">
    <location>
        <begin position="335"/>
        <end position="376"/>
    </location>
</feature>
<evidence type="ECO:0000256" key="6">
    <source>
        <dbReference type="SAM" id="MobiDB-lite"/>
    </source>
</evidence>
<evidence type="ECO:0000256" key="5">
    <source>
        <dbReference type="SAM" id="Coils"/>
    </source>
</evidence>
<evidence type="ECO:0000256" key="4">
    <source>
        <dbReference type="PROSITE-ProRule" id="PRU00723"/>
    </source>
</evidence>
<dbReference type="Proteomes" id="UP001172159">
    <property type="component" value="Unassembled WGS sequence"/>
</dbReference>
<protein>
    <recommendedName>
        <fullName evidence="7">C3H1-type domain-containing protein</fullName>
    </recommendedName>
</protein>
<dbReference type="Pfam" id="PF25540">
    <property type="entry name" value="DUF7923"/>
    <property type="match status" value="1"/>
</dbReference>
<keyword evidence="9" id="KW-1185">Reference proteome</keyword>
<organism evidence="8 9">
    <name type="scientific">Apiosordaria backusii</name>
    <dbReference type="NCBI Taxonomy" id="314023"/>
    <lineage>
        <taxon>Eukaryota</taxon>
        <taxon>Fungi</taxon>
        <taxon>Dikarya</taxon>
        <taxon>Ascomycota</taxon>
        <taxon>Pezizomycotina</taxon>
        <taxon>Sordariomycetes</taxon>
        <taxon>Sordariomycetidae</taxon>
        <taxon>Sordariales</taxon>
        <taxon>Lasiosphaeriaceae</taxon>
        <taxon>Apiosordaria</taxon>
    </lineage>
</organism>
<evidence type="ECO:0000313" key="9">
    <source>
        <dbReference type="Proteomes" id="UP001172159"/>
    </source>
</evidence>
<keyword evidence="3 4" id="KW-0862">Zinc</keyword>
<dbReference type="Gene3D" id="4.10.1000.10">
    <property type="entry name" value="Zinc finger, CCCH-type"/>
    <property type="match status" value="1"/>
</dbReference>
<dbReference type="AlphaFoldDB" id="A0AA40K0Z9"/>
<feature type="region of interest" description="Disordered" evidence="6">
    <location>
        <begin position="335"/>
        <end position="432"/>
    </location>
</feature>
<dbReference type="InterPro" id="IPR057654">
    <property type="entry name" value="Znf-CCCH_tandem"/>
</dbReference>
<feature type="zinc finger region" description="C3H1-type" evidence="4">
    <location>
        <begin position="447"/>
        <end position="475"/>
    </location>
</feature>
<feature type="region of interest" description="Disordered" evidence="6">
    <location>
        <begin position="284"/>
        <end position="303"/>
    </location>
</feature>
<dbReference type="PANTHER" id="PTHR37543:SF1">
    <property type="entry name" value="CCCH ZINC FINGER DNA BINDING PROTEIN (AFU_ORTHOLOGUE AFUA_5G12760)"/>
    <property type="match status" value="1"/>
</dbReference>
<dbReference type="InterPro" id="IPR000571">
    <property type="entry name" value="Znf_CCCH"/>
</dbReference>
<accession>A0AA40K0Z9</accession>
<dbReference type="InterPro" id="IPR036855">
    <property type="entry name" value="Znf_CCCH_sf"/>
</dbReference>
<reference evidence="8" key="1">
    <citation type="submission" date="2023-06" db="EMBL/GenBank/DDBJ databases">
        <title>Genome-scale phylogeny and comparative genomics of the fungal order Sordariales.</title>
        <authorList>
            <consortium name="Lawrence Berkeley National Laboratory"/>
            <person name="Hensen N."/>
            <person name="Bonometti L."/>
            <person name="Westerberg I."/>
            <person name="Brannstrom I.O."/>
            <person name="Guillou S."/>
            <person name="Cros-Aarteil S."/>
            <person name="Calhoun S."/>
            <person name="Haridas S."/>
            <person name="Kuo A."/>
            <person name="Mondo S."/>
            <person name="Pangilinan J."/>
            <person name="Riley R."/>
            <person name="Labutti K."/>
            <person name="Andreopoulos B."/>
            <person name="Lipzen A."/>
            <person name="Chen C."/>
            <person name="Yanf M."/>
            <person name="Daum C."/>
            <person name="Ng V."/>
            <person name="Clum A."/>
            <person name="Steindorff A."/>
            <person name="Ohm R."/>
            <person name="Martin F."/>
            <person name="Silar P."/>
            <person name="Natvig D."/>
            <person name="Lalanne C."/>
            <person name="Gautier V."/>
            <person name="Ament-Velasquez S.L."/>
            <person name="Kruys A."/>
            <person name="Hutchinson M.I."/>
            <person name="Powell A.J."/>
            <person name="Barry K."/>
            <person name="Miller A.N."/>
            <person name="Grigoriev I.V."/>
            <person name="Debuchy R."/>
            <person name="Gladieux P."/>
            <person name="Thoren M.H."/>
            <person name="Johannesson H."/>
        </authorList>
    </citation>
    <scope>NUCLEOTIDE SEQUENCE</scope>
    <source>
        <strain evidence="8">CBS 540.89</strain>
    </source>
</reference>
<feature type="domain" description="C3H1-type" evidence="7">
    <location>
        <begin position="447"/>
        <end position="475"/>
    </location>
</feature>
<dbReference type="SUPFAM" id="SSF90229">
    <property type="entry name" value="CCCH zinc finger"/>
    <property type="match status" value="1"/>
</dbReference>
<dbReference type="GO" id="GO:0008270">
    <property type="term" value="F:zinc ion binding"/>
    <property type="evidence" value="ECO:0007669"/>
    <property type="project" value="UniProtKB-KW"/>
</dbReference>
<keyword evidence="5" id="KW-0175">Coiled coil</keyword>
<dbReference type="Pfam" id="PF25543">
    <property type="entry name" value="zf-CCCH_tandem"/>
    <property type="match status" value="1"/>
</dbReference>
<evidence type="ECO:0000256" key="1">
    <source>
        <dbReference type="ARBA" id="ARBA00022723"/>
    </source>
</evidence>
<dbReference type="EMBL" id="JAUKTV010000003">
    <property type="protein sequence ID" value="KAK0741915.1"/>
    <property type="molecule type" value="Genomic_DNA"/>
</dbReference>
<dbReference type="Pfam" id="PF25542">
    <property type="entry name" value="zf-CCCH_12"/>
    <property type="match status" value="1"/>
</dbReference>